<gene>
    <name evidence="2" type="ORF">J3U88_27945</name>
</gene>
<feature type="domain" description="DM13" evidence="1">
    <location>
        <begin position="13"/>
        <end position="123"/>
    </location>
</feature>
<name>A0A8J7U629_9BACT</name>
<dbReference type="Pfam" id="PF10517">
    <property type="entry name" value="DM13"/>
    <property type="match status" value="1"/>
</dbReference>
<keyword evidence="3" id="KW-1185">Reference proteome</keyword>
<dbReference type="AlphaFoldDB" id="A0A8J7U629"/>
<dbReference type="EMBL" id="JAFREP010000034">
    <property type="protein sequence ID" value="MBO1322337.1"/>
    <property type="molecule type" value="Genomic_DNA"/>
</dbReference>
<organism evidence="2 3">
    <name type="scientific">Acanthopleuribacter pedis</name>
    <dbReference type="NCBI Taxonomy" id="442870"/>
    <lineage>
        <taxon>Bacteria</taxon>
        <taxon>Pseudomonadati</taxon>
        <taxon>Acidobacteriota</taxon>
        <taxon>Holophagae</taxon>
        <taxon>Acanthopleuribacterales</taxon>
        <taxon>Acanthopleuribacteraceae</taxon>
        <taxon>Acanthopleuribacter</taxon>
    </lineage>
</organism>
<reference evidence="2" key="1">
    <citation type="submission" date="2021-03" db="EMBL/GenBank/DDBJ databases">
        <authorList>
            <person name="Wang G."/>
        </authorList>
    </citation>
    <scope>NUCLEOTIDE SEQUENCE</scope>
    <source>
        <strain evidence="2">KCTC 12899</strain>
    </source>
</reference>
<dbReference type="Proteomes" id="UP000664417">
    <property type="component" value="Unassembled WGS sequence"/>
</dbReference>
<dbReference type="PROSITE" id="PS51549">
    <property type="entry name" value="DM13"/>
    <property type="match status" value="1"/>
</dbReference>
<sequence length="123" mass="13174">MVHVLMMSMLLFGDPVSGSLQTKEKAVTGTFEIKTVGDRQVVAFGGNFKTKNGPDLKVVLSPLPFSRVSGKTAMTGALVLGKLKATKGSQQYMVPAGVDLSKYQSVLIHCEKYSVLWGGAPIR</sequence>
<evidence type="ECO:0000313" key="3">
    <source>
        <dbReference type="Proteomes" id="UP000664417"/>
    </source>
</evidence>
<evidence type="ECO:0000313" key="2">
    <source>
        <dbReference type="EMBL" id="MBO1322337.1"/>
    </source>
</evidence>
<accession>A0A8J7U629</accession>
<protein>
    <submittedName>
        <fullName evidence="2">DM13 domain-containing protein</fullName>
    </submittedName>
</protein>
<comment type="caution">
    <text evidence="2">The sequence shown here is derived from an EMBL/GenBank/DDBJ whole genome shotgun (WGS) entry which is preliminary data.</text>
</comment>
<evidence type="ECO:0000259" key="1">
    <source>
        <dbReference type="PROSITE" id="PS51549"/>
    </source>
</evidence>
<dbReference type="InterPro" id="IPR019545">
    <property type="entry name" value="DM13_domain"/>
</dbReference>
<proteinExistence type="predicted"/>
<dbReference type="RefSeq" id="WP_207862310.1">
    <property type="nucleotide sequence ID" value="NZ_JAFREP010000034.1"/>
</dbReference>